<feature type="transmembrane region" description="Helical" evidence="2">
    <location>
        <begin position="33"/>
        <end position="54"/>
    </location>
</feature>
<gene>
    <name evidence="4" type="ORF">BSZ39_10585</name>
</gene>
<evidence type="ECO:0000259" key="3">
    <source>
        <dbReference type="Pfam" id="PF13399"/>
    </source>
</evidence>
<keyword evidence="5" id="KW-1185">Reference proteome</keyword>
<dbReference type="Gene3D" id="3.30.70.2390">
    <property type="match status" value="1"/>
</dbReference>
<feature type="region of interest" description="Disordered" evidence="1">
    <location>
        <begin position="187"/>
        <end position="217"/>
    </location>
</feature>
<reference evidence="5" key="1">
    <citation type="submission" date="2016-12" db="EMBL/GenBank/DDBJ databases">
        <authorList>
            <person name="Meng X."/>
        </authorList>
    </citation>
    <scope>NUCLEOTIDE SEQUENCE [LARGE SCALE GENOMIC DNA]</scope>
    <source>
        <strain evidence="5">DSM 19116</strain>
    </source>
</reference>
<feature type="domain" description="LytR/CpsA/Psr regulator C-terminal" evidence="3">
    <location>
        <begin position="94"/>
        <end position="179"/>
    </location>
</feature>
<dbReference type="InterPro" id="IPR027381">
    <property type="entry name" value="LytR/CpsA/Psr_C"/>
</dbReference>
<keyword evidence="2" id="KW-0812">Transmembrane</keyword>
<proteinExistence type="predicted"/>
<sequence>MTRAFVFYYGDGVTPSPSDPNRERHRRLLQRQAVIFGSIGLLMAITLVVALAQFSGLLPSPFAREFSTEKEADTKPSYIPVCPPEGTVPVALTDITADVYNGTSRAGLAGSTAKSLGELGVKTGATGNFDAGYKGSAMIRVNADQIAQGYTISRLFPDSVVVLEQRDKAVIDVIVGDAYTEMSPADAIGKDPFAMPEGCQPPGDSAGDEAPAEDAEG</sequence>
<dbReference type="AlphaFoldDB" id="A0A1Q5Q0K3"/>
<evidence type="ECO:0000256" key="1">
    <source>
        <dbReference type="SAM" id="MobiDB-lite"/>
    </source>
</evidence>
<dbReference type="Proteomes" id="UP000185628">
    <property type="component" value="Unassembled WGS sequence"/>
</dbReference>
<dbReference type="EMBL" id="MQVR01000076">
    <property type="protein sequence ID" value="OKL53222.1"/>
    <property type="molecule type" value="Genomic_DNA"/>
</dbReference>
<protein>
    <recommendedName>
        <fullName evidence="3">LytR/CpsA/Psr regulator C-terminal domain-containing protein</fullName>
    </recommendedName>
</protein>
<accession>A0A1Q5Q0K3</accession>
<name>A0A1Q5Q0K3_9ACTO</name>
<keyword evidence="2" id="KW-0472">Membrane</keyword>
<evidence type="ECO:0000256" key="2">
    <source>
        <dbReference type="SAM" id="Phobius"/>
    </source>
</evidence>
<evidence type="ECO:0000313" key="4">
    <source>
        <dbReference type="EMBL" id="OKL53222.1"/>
    </source>
</evidence>
<dbReference type="Pfam" id="PF13399">
    <property type="entry name" value="LytR_C"/>
    <property type="match status" value="1"/>
</dbReference>
<organism evidence="4 5">
    <name type="scientific">Bowdeniella nasicola</name>
    <dbReference type="NCBI Taxonomy" id="208480"/>
    <lineage>
        <taxon>Bacteria</taxon>
        <taxon>Bacillati</taxon>
        <taxon>Actinomycetota</taxon>
        <taxon>Actinomycetes</taxon>
        <taxon>Actinomycetales</taxon>
        <taxon>Actinomycetaceae</taxon>
        <taxon>Bowdeniella</taxon>
    </lineage>
</organism>
<comment type="caution">
    <text evidence="4">The sequence shown here is derived from an EMBL/GenBank/DDBJ whole genome shotgun (WGS) entry which is preliminary data.</text>
</comment>
<feature type="compositionally biased region" description="Acidic residues" evidence="1">
    <location>
        <begin position="206"/>
        <end position="217"/>
    </location>
</feature>
<evidence type="ECO:0000313" key="5">
    <source>
        <dbReference type="Proteomes" id="UP000185628"/>
    </source>
</evidence>
<keyword evidence="2" id="KW-1133">Transmembrane helix</keyword>